<protein>
    <submittedName>
        <fullName evidence="1">Uncharacterized protein</fullName>
    </submittedName>
</protein>
<dbReference type="OrthoDB" id="8450629at2"/>
<comment type="caution">
    <text evidence="1">The sequence shown here is derived from an EMBL/GenBank/DDBJ whole genome shotgun (WGS) entry which is preliminary data.</text>
</comment>
<reference evidence="1 2" key="1">
    <citation type="submission" date="2019-02" db="EMBL/GenBank/DDBJ databases">
        <title>Genomic Encyclopedia of Type Strains, Phase IV (KMG-IV): sequencing the most valuable type-strain genomes for metagenomic binning, comparative biology and taxonomic classification.</title>
        <authorList>
            <person name="Goeker M."/>
        </authorList>
    </citation>
    <scope>NUCLEOTIDE SEQUENCE [LARGE SCALE GENOMIC DNA]</scope>
    <source>
        <strain evidence="1 2">DSM 18116</strain>
    </source>
</reference>
<dbReference type="EMBL" id="SGXA01000002">
    <property type="protein sequence ID" value="RZS70664.1"/>
    <property type="molecule type" value="Genomic_DNA"/>
</dbReference>
<name>A0A4Q7MRY2_9BACT</name>
<organism evidence="1 2">
    <name type="scientific">Pseudobacter ginsenosidimutans</name>
    <dbReference type="NCBI Taxonomy" id="661488"/>
    <lineage>
        <taxon>Bacteria</taxon>
        <taxon>Pseudomonadati</taxon>
        <taxon>Bacteroidota</taxon>
        <taxon>Chitinophagia</taxon>
        <taxon>Chitinophagales</taxon>
        <taxon>Chitinophagaceae</taxon>
        <taxon>Pseudobacter</taxon>
    </lineage>
</organism>
<gene>
    <name evidence="1" type="ORF">EV199_2557</name>
</gene>
<dbReference type="AlphaFoldDB" id="A0A4Q7MRY2"/>
<accession>A0A4Q7MRY2</accession>
<dbReference type="Proteomes" id="UP000293874">
    <property type="component" value="Unassembled WGS sequence"/>
</dbReference>
<sequence length="127" mass="14427">MKDRFAALKDFLTKIPAIEGNIGTGNTKEGLWWLKFRIDISKPVAWQVVQEISFVVNNLSVSEKLPTVFFPVSPPPYLNGGPQEFLSWVIECNHSEFSPDDLQEWLAGRLPNPVDDLNQWVGAWVDE</sequence>
<keyword evidence="2" id="KW-1185">Reference proteome</keyword>
<dbReference type="RefSeq" id="WP_130541109.1">
    <property type="nucleotide sequence ID" value="NZ_CP042431.1"/>
</dbReference>
<evidence type="ECO:0000313" key="1">
    <source>
        <dbReference type="EMBL" id="RZS70664.1"/>
    </source>
</evidence>
<proteinExistence type="predicted"/>
<evidence type="ECO:0000313" key="2">
    <source>
        <dbReference type="Proteomes" id="UP000293874"/>
    </source>
</evidence>